<name>A0A418B6J5_9STRA</name>
<feature type="compositionally biased region" description="Basic and acidic residues" evidence="1">
    <location>
        <begin position="618"/>
        <end position="634"/>
    </location>
</feature>
<protein>
    <submittedName>
        <fullName evidence="2">Uncharacterized protein</fullName>
    </submittedName>
</protein>
<feature type="region of interest" description="Disordered" evidence="1">
    <location>
        <begin position="534"/>
        <end position="559"/>
    </location>
</feature>
<sequence length="710" mass="79715">MAMLLERKKQDDAMLFWAAGLVQNQFRRHRARHVYAQLQLAHECRWKQVIDTDNAHGMGWGAPFYYVRASTPILHISSRVNAVESNQWGQVDASATVECSTCSEYFCPECFARVHDHGKRQHHVRRQLYNYYHKRIEYGDGEFPSVWPSEIDQDRKRPWDFIHYVPLDGYDELVAWIAEEDVRLYMLRLALQQAKPADAPAAVTEEVVEPVVEQPKPRAFDEDSSGNKIIFKPLGTVDTSPADDVVYQVKVDLPSDYSDKSTKKTKRKRRPLAAQKKLLHASPASQSPESTALVPDGGGVRKPFLRRKVDEASPETGSDGLGKECARHTVVEGEVCAICREDMVEAQQNLTYCKRGSWLMNPAVKILGESRKQAKENIICPLCRQDWGDSALTNLKKEADVSNRNPLAHKGTWFPALRTIRSSLLSPEAINDLEGRELSNADYDMLMEVGTHLLSQKYTCPNAPTCDHILFPGLHHCIPLIWFSLRLTLCLSEQSKKALDKGKAVKKKPHAPPPLLPMNNQLEVDVALTGLHQPHPRQEQQRPGQPQRPRKLPTHLRHPCPQPNLALLEPAFVVGSLATTSHPPSRLNSLPKLSPVLSPTSARLAQAEAARQLVRTQSQERKRQQAQAVHDRKQALNQLTTSPLEGRIVLPPLCVGSGGHASSNQDQNSIVDKTIKAKKAERVARHEQVKARREQLHAIPHSAIAGLNML</sequence>
<organism evidence="2 3">
    <name type="scientific">Aphanomyces invadans</name>
    <dbReference type="NCBI Taxonomy" id="157072"/>
    <lineage>
        <taxon>Eukaryota</taxon>
        <taxon>Sar</taxon>
        <taxon>Stramenopiles</taxon>
        <taxon>Oomycota</taxon>
        <taxon>Saprolegniomycetes</taxon>
        <taxon>Saprolegniales</taxon>
        <taxon>Verrucalvaceae</taxon>
        <taxon>Aphanomyces</taxon>
    </lineage>
</organism>
<dbReference type="AlphaFoldDB" id="A0A418B6J5"/>
<proteinExistence type="predicted"/>
<comment type="caution">
    <text evidence="2">The sequence shown here is derived from an EMBL/GenBank/DDBJ whole genome shotgun (WGS) entry which is preliminary data.</text>
</comment>
<evidence type="ECO:0000313" key="3">
    <source>
        <dbReference type="Proteomes" id="UP000285060"/>
    </source>
</evidence>
<feature type="region of interest" description="Disordered" evidence="1">
    <location>
        <begin position="617"/>
        <end position="640"/>
    </location>
</feature>
<gene>
    <name evidence="2" type="ORF">DYB32_001472</name>
</gene>
<evidence type="ECO:0000256" key="1">
    <source>
        <dbReference type="SAM" id="MobiDB-lite"/>
    </source>
</evidence>
<dbReference type="VEuPathDB" id="FungiDB:H310_00566"/>
<reference evidence="2 3" key="1">
    <citation type="submission" date="2018-08" db="EMBL/GenBank/DDBJ databases">
        <title>Aphanomyces genome sequencing and annotation.</title>
        <authorList>
            <person name="Minardi D."/>
            <person name="Oidtmann B."/>
            <person name="Van Der Giezen M."/>
            <person name="Studholme D.J."/>
        </authorList>
    </citation>
    <scope>NUCLEOTIDE SEQUENCE [LARGE SCALE GENOMIC DNA]</scope>
    <source>
        <strain evidence="2 3">NJM0002</strain>
    </source>
</reference>
<evidence type="ECO:0000313" key="2">
    <source>
        <dbReference type="EMBL" id="RHY33642.1"/>
    </source>
</evidence>
<feature type="region of interest" description="Disordered" evidence="1">
    <location>
        <begin position="257"/>
        <end position="300"/>
    </location>
</feature>
<dbReference type="EMBL" id="QUSY01000066">
    <property type="protein sequence ID" value="RHY33642.1"/>
    <property type="molecule type" value="Genomic_DNA"/>
</dbReference>
<dbReference type="Proteomes" id="UP000285060">
    <property type="component" value="Unassembled WGS sequence"/>
</dbReference>
<accession>A0A418B6J5</accession>
<dbReference type="VEuPathDB" id="FungiDB:H310_00565"/>
<feature type="region of interest" description="Disordered" evidence="1">
    <location>
        <begin position="499"/>
        <end position="519"/>
    </location>
</feature>
<keyword evidence="3" id="KW-1185">Reference proteome</keyword>
<feature type="compositionally biased region" description="Basic residues" evidence="1">
    <location>
        <begin position="548"/>
        <end position="558"/>
    </location>
</feature>